<dbReference type="GO" id="GO:0015086">
    <property type="term" value="F:cadmium ion transmembrane transporter activity"/>
    <property type="evidence" value="ECO:0007669"/>
    <property type="project" value="TreeGrafter"/>
</dbReference>
<comment type="subcellular location">
    <subcellularLocation>
        <location evidence="9">Cell membrane</location>
    </subcellularLocation>
    <subcellularLocation>
        <location evidence="1">Membrane</location>
    </subcellularLocation>
</comment>
<evidence type="ECO:0000259" key="10">
    <source>
        <dbReference type="Pfam" id="PF00122"/>
    </source>
</evidence>
<keyword evidence="9" id="KW-1003">Cell membrane</keyword>
<evidence type="ECO:0000256" key="4">
    <source>
        <dbReference type="ARBA" id="ARBA00022967"/>
    </source>
</evidence>
<dbReference type="Gene3D" id="3.40.50.1000">
    <property type="entry name" value="HAD superfamily/HAD-like"/>
    <property type="match status" value="1"/>
</dbReference>
<evidence type="ECO:0000256" key="6">
    <source>
        <dbReference type="ARBA" id="ARBA00023136"/>
    </source>
</evidence>
<dbReference type="EC" id="7.2.2.12" evidence="7"/>
<dbReference type="GO" id="GO:0016887">
    <property type="term" value="F:ATP hydrolysis activity"/>
    <property type="evidence" value="ECO:0007669"/>
    <property type="project" value="InterPro"/>
</dbReference>
<dbReference type="InterPro" id="IPR059000">
    <property type="entry name" value="ATPase_P-type_domA"/>
</dbReference>
<evidence type="ECO:0000313" key="12">
    <source>
        <dbReference type="Proteomes" id="UP000518887"/>
    </source>
</evidence>
<comment type="similarity">
    <text evidence="2 9">Belongs to the cation transport ATPase (P-type) (TC 3.A.3) family. Type IB subfamily.</text>
</comment>
<accession>A0A7W8G7R9</accession>
<dbReference type="InterPro" id="IPR008250">
    <property type="entry name" value="ATPase_P-typ_transduc_dom_A_sf"/>
</dbReference>
<keyword evidence="9" id="KW-0547">Nucleotide-binding</keyword>
<dbReference type="PROSITE" id="PS00154">
    <property type="entry name" value="ATPASE_E1_E2"/>
    <property type="match status" value="1"/>
</dbReference>
<dbReference type="SFLD" id="SFLDF00027">
    <property type="entry name" value="p-type_atpase"/>
    <property type="match status" value="1"/>
</dbReference>
<reference evidence="11 12" key="1">
    <citation type="submission" date="2020-08" db="EMBL/GenBank/DDBJ databases">
        <title>Genomic Encyclopedia of Type Strains, Phase IV (KMG-IV): sequencing the most valuable type-strain genomes for metagenomic binning, comparative biology and taxonomic classification.</title>
        <authorList>
            <person name="Goeker M."/>
        </authorList>
    </citation>
    <scope>NUCLEOTIDE SEQUENCE [LARGE SCALE GENOMIC DNA]</scope>
    <source>
        <strain evidence="11 12">DSM 103462</strain>
    </source>
</reference>
<dbReference type="InterPro" id="IPR001757">
    <property type="entry name" value="P_typ_ATPase"/>
</dbReference>
<dbReference type="InterPro" id="IPR044492">
    <property type="entry name" value="P_typ_ATPase_HD_dom"/>
</dbReference>
<evidence type="ECO:0000313" key="11">
    <source>
        <dbReference type="EMBL" id="MBB5225390.1"/>
    </source>
</evidence>
<keyword evidence="6" id="KW-0472">Membrane</keyword>
<dbReference type="PRINTS" id="PR00119">
    <property type="entry name" value="CATATPASE"/>
</dbReference>
<evidence type="ECO:0000256" key="5">
    <source>
        <dbReference type="ARBA" id="ARBA00022989"/>
    </source>
</evidence>
<dbReference type="Pfam" id="PF00122">
    <property type="entry name" value="E1-E2_ATPase"/>
    <property type="match status" value="1"/>
</dbReference>
<dbReference type="InterPro" id="IPR027256">
    <property type="entry name" value="P-typ_ATPase_IB"/>
</dbReference>
<sequence length="695" mass="75245">MTVTIHHALPGRIRIHYNLHEISPRQAILAQSLIAVQEGITDISVNTNIGSYLILFDLSVISQAEIENLFKALGPKYLEDEKLLEAVAQIPITESIMSIFVSTMINHFAKKLLPIPLRRFMLFMNIIPRLGSAFGMCFRHGKIFSTQMLDATALTTAAFTGNTNTASSISMLLTLGEEIEEVTKRVSYGNLAHKLLISDEPVHILEDGEEKTIPAEALKKDDLVIVREGSMIPCDGTVENGEGMVNQASITGESLPVEKKAGSGVFAGTILSEGELVIRTRSTGRDTKVQNIIQMIDNSQNLKANVQRRSENLAEKIVPLNFALAGLTWLFTRNLTKTMSTLMVDYSCAMKLAAPIAVLSAMKEAAGRGISVKGGKYLEEAAEATTIIFDKTGTLTYANPKVEKIYAMKDFGEDFVLQTAACLEEHFPHPLGRAVVAHAEEKGLFHPENHTKVEYIVAHGIASTLNDKKVRIGSAHFIFDDEKISFDDKVTQIQQESAKSGQSLLYLSYDGELAGVLAVGDPMRPEAREVIENLKKTGILRCVMITGDTEGAAKKIAESAGLDGYYSQALPEDKVRLIEKEKKAGKVIMLGDGINDAPALSAADVGIAIEGSSSIASDTADIVLTEGGLNNVATTRMLAQGLIQKINQNNAFIIEVNSALLLLGVFGLISPQLAAILHNSVTVGISVKAMENILD</sequence>
<dbReference type="GO" id="GO:0046872">
    <property type="term" value="F:metal ion binding"/>
    <property type="evidence" value="ECO:0007669"/>
    <property type="project" value="UniProtKB-KW"/>
</dbReference>
<dbReference type="InterPro" id="IPR036412">
    <property type="entry name" value="HAD-like_sf"/>
</dbReference>
<evidence type="ECO:0000256" key="9">
    <source>
        <dbReference type="RuleBase" id="RU362081"/>
    </source>
</evidence>
<keyword evidence="9" id="KW-0479">Metal-binding</keyword>
<proteinExistence type="inferred from homology"/>
<comment type="catalytic activity">
    <reaction evidence="8">
        <text>Zn(2+)(in) + ATP + H2O = Zn(2+)(out) + ADP + phosphate + H(+)</text>
        <dbReference type="Rhea" id="RHEA:20621"/>
        <dbReference type="ChEBI" id="CHEBI:15377"/>
        <dbReference type="ChEBI" id="CHEBI:15378"/>
        <dbReference type="ChEBI" id="CHEBI:29105"/>
        <dbReference type="ChEBI" id="CHEBI:30616"/>
        <dbReference type="ChEBI" id="CHEBI:43474"/>
        <dbReference type="ChEBI" id="CHEBI:456216"/>
        <dbReference type="EC" id="7.2.2.12"/>
    </reaction>
</comment>
<dbReference type="Gene3D" id="2.70.150.10">
    <property type="entry name" value="Calcium-transporting ATPase, cytoplasmic transduction domain A"/>
    <property type="match status" value="1"/>
</dbReference>
<evidence type="ECO:0000256" key="1">
    <source>
        <dbReference type="ARBA" id="ARBA00004370"/>
    </source>
</evidence>
<dbReference type="Gene3D" id="3.40.1110.10">
    <property type="entry name" value="Calcium-transporting ATPase, cytoplasmic domain N"/>
    <property type="match status" value="1"/>
</dbReference>
<keyword evidence="12" id="KW-1185">Reference proteome</keyword>
<dbReference type="Proteomes" id="UP000518887">
    <property type="component" value="Unassembled WGS sequence"/>
</dbReference>
<evidence type="ECO:0000256" key="7">
    <source>
        <dbReference type="ARBA" id="ARBA00039097"/>
    </source>
</evidence>
<dbReference type="GO" id="GO:0016463">
    <property type="term" value="F:P-type zinc transporter activity"/>
    <property type="evidence" value="ECO:0007669"/>
    <property type="project" value="UniProtKB-EC"/>
</dbReference>
<evidence type="ECO:0000256" key="3">
    <source>
        <dbReference type="ARBA" id="ARBA00022692"/>
    </source>
</evidence>
<organism evidence="11 12">
    <name type="scientific">Treponema ruminis</name>
    <dbReference type="NCBI Taxonomy" id="744515"/>
    <lineage>
        <taxon>Bacteria</taxon>
        <taxon>Pseudomonadati</taxon>
        <taxon>Spirochaetota</taxon>
        <taxon>Spirochaetia</taxon>
        <taxon>Spirochaetales</taxon>
        <taxon>Treponemataceae</taxon>
        <taxon>Treponema</taxon>
    </lineage>
</organism>
<dbReference type="PANTHER" id="PTHR48085:SF5">
    <property type="entry name" value="CADMIUM_ZINC-TRANSPORTING ATPASE HMA4-RELATED"/>
    <property type="match status" value="1"/>
</dbReference>
<dbReference type="GO" id="GO:0005524">
    <property type="term" value="F:ATP binding"/>
    <property type="evidence" value="ECO:0007669"/>
    <property type="project" value="UniProtKB-UniRule"/>
</dbReference>
<dbReference type="SFLD" id="SFLDG00002">
    <property type="entry name" value="C1.7:_P-type_atpase_like"/>
    <property type="match status" value="1"/>
</dbReference>
<gene>
    <name evidence="11" type="ORF">HNP76_000734</name>
</gene>
<dbReference type="AlphaFoldDB" id="A0A7W8G7R9"/>
<dbReference type="RefSeq" id="WP_184657626.1">
    <property type="nucleotide sequence ID" value="NZ_CP031518.1"/>
</dbReference>
<dbReference type="PANTHER" id="PTHR48085">
    <property type="entry name" value="CADMIUM/ZINC-TRANSPORTING ATPASE HMA2-RELATED"/>
    <property type="match status" value="1"/>
</dbReference>
<dbReference type="NCBIfam" id="TIGR01494">
    <property type="entry name" value="ATPase_P-type"/>
    <property type="match status" value="1"/>
</dbReference>
<dbReference type="SUPFAM" id="SSF81653">
    <property type="entry name" value="Calcium ATPase, transduction domain A"/>
    <property type="match status" value="1"/>
</dbReference>
<evidence type="ECO:0000256" key="2">
    <source>
        <dbReference type="ARBA" id="ARBA00006024"/>
    </source>
</evidence>
<dbReference type="InterPro" id="IPR023214">
    <property type="entry name" value="HAD_sf"/>
</dbReference>
<dbReference type="InterPro" id="IPR018303">
    <property type="entry name" value="ATPase_P-typ_P_site"/>
</dbReference>
<dbReference type="InterPro" id="IPR023299">
    <property type="entry name" value="ATPase_P-typ_cyto_dom_N"/>
</dbReference>
<keyword evidence="3" id="KW-0812">Transmembrane</keyword>
<evidence type="ECO:0000256" key="8">
    <source>
        <dbReference type="ARBA" id="ARBA00047308"/>
    </source>
</evidence>
<feature type="domain" description="P-type ATPase A" evidence="10">
    <location>
        <begin position="199"/>
        <end position="296"/>
    </location>
</feature>
<keyword evidence="9" id="KW-0067">ATP-binding</keyword>
<keyword evidence="4" id="KW-1278">Translocase</keyword>
<dbReference type="SUPFAM" id="SSF56784">
    <property type="entry name" value="HAD-like"/>
    <property type="match status" value="1"/>
</dbReference>
<keyword evidence="5" id="KW-1133">Transmembrane helix</keyword>
<dbReference type="InterPro" id="IPR051014">
    <property type="entry name" value="Cation_Transport_ATPase_IB"/>
</dbReference>
<dbReference type="NCBIfam" id="TIGR01525">
    <property type="entry name" value="ATPase-IB_hvy"/>
    <property type="match status" value="1"/>
</dbReference>
<name>A0A7W8G7R9_9SPIR</name>
<dbReference type="SFLD" id="SFLDS00003">
    <property type="entry name" value="Haloacid_Dehalogenase"/>
    <property type="match status" value="1"/>
</dbReference>
<comment type="caution">
    <text evidence="11">The sequence shown here is derived from an EMBL/GenBank/DDBJ whole genome shotgun (WGS) entry which is preliminary data.</text>
</comment>
<protein>
    <recommendedName>
        <fullName evidence="7">P-type Zn(2+) transporter</fullName>
        <ecNumber evidence="7">7.2.2.12</ecNumber>
    </recommendedName>
</protein>
<dbReference type="Pfam" id="PF00702">
    <property type="entry name" value="Hydrolase"/>
    <property type="match status" value="1"/>
</dbReference>
<dbReference type="PRINTS" id="PR00120">
    <property type="entry name" value="HATPASE"/>
</dbReference>
<dbReference type="GO" id="GO:0005886">
    <property type="term" value="C:plasma membrane"/>
    <property type="evidence" value="ECO:0007669"/>
    <property type="project" value="UniProtKB-SubCell"/>
</dbReference>
<dbReference type="EMBL" id="JACHFQ010000002">
    <property type="protein sequence ID" value="MBB5225390.1"/>
    <property type="molecule type" value="Genomic_DNA"/>
</dbReference>